<dbReference type="Gramene" id="Pp3c5_14040V3.1">
    <property type="protein sequence ID" value="Pp3c5_14040V3.1"/>
    <property type="gene ID" value="Pp3c5_14040"/>
</dbReference>
<dbReference type="EnsemblPlants" id="Pp3c5_14040V3.1">
    <property type="protein sequence ID" value="Pp3c5_14040V3.1"/>
    <property type="gene ID" value="Pp3c5_14040"/>
</dbReference>
<evidence type="ECO:0000313" key="3">
    <source>
        <dbReference type="EnsemblPlants" id="Pp3c5_14040V3.1"/>
    </source>
</evidence>
<gene>
    <name evidence="2" type="ORF">PHYPA_007644</name>
</gene>
<protein>
    <submittedName>
        <fullName evidence="2 3">Uncharacterized protein</fullName>
    </submittedName>
</protein>
<accession>A0A2K1KJL8</accession>
<proteinExistence type="predicted"/>
<name>A0A2K1KJL8_PHYPA</name>
<reference evidence="2 4" key="2">
    <citation type="journal article" date="2018" name="Plant J.">
        <title>The Physcomitrella patens chromosome-scale assembly reveals moss genome structure and evolution.</title>
        <authorList>
            <person name="Lang D."/>
            <person name="Ullrich K.K."/>
            <person name="Murat F."/>
            <person name="Fuchs J."/>
            <person name="Jenkins J."/>
            <person name="Haas F.B."/>
            <person name="Piednoel M."/>
            <person name="Gundlach H."/>
            <person name="Van Bel M."/>
            <person name="Meyberg R."/>
            <person name="Vives C."/>
            <person name="Morata J."/>
            <person name="Symeonidi A."/>
            <person name="Hiss M."/>
            <person name="Muchero W."/>
            <person name="Kamisugi Y."/>
            <person name="Saleh O."/>
            <person name="Blanc G."/>
            <person name="Decker E.L."/>
            <person name="van Gessel N."/>
            <person name="Grimwood J."/>
            <person name="Hayes R.D."/>
            <person name="Graham S.W."/>
            <person name="Gunter L.E."/>
            <person name="McDaniel S.F."/>
            <person name="Hoernstein S.N.W."/>
            <person name="Larsson A."/>
            <person name="Li F.W."/>
            <person name="Perroud P.F."/>
            <person name="Phillips J."/>
            <person name="Ranjan P."/>
            <person name="Rokshar D.S."/>
            <person name="Rothfels C.J."/>
            <person name="Schneider L."/>
            <person name="Shu S."/>
            <person name="Stevenson D.W."/>
            <person name="Thummler F."/>
            <person name="Tillich M."/>
            <person name="Villarreal Aguilar J.C."/>
            <person name="Widiez T."/>
            <person name="Wong G.K."/>
            <person name="Wymore A."/>
            <person name="Zhang Y."/>
            <person name="Zimmer A.D."/>
            <person name="Quatrano R.S."/>
            <person name="Mayer K.F.X."/>
            <person name="Goodstein D."/>
            <person name="Casacuberta J.M."/>
            <person name="Vandepoele K."/>
            <person name="Reski R."/>
            <person name="Cuming A.C."/>
            <person name="Tuskan G.A."/>
            <person name="Maumus F."/>
            <person name="Salse J."/>
            <person name="Schmutz J."/>
            <person name="Rensing S.A."/>
        </authorList>
    </citation>
    <scope>NUCLEOTIDE SEQUENCE [LARGE SCALE GENOMIC DNA]</scope>
    <source>
        <strain evidence="3 4">cv. Gransden 2004</strain>
    </source>
</reference>
<organism evidence="2">
    <name type="scientific">Physcomitrium patens</name>
    <name type="common">Spreading-leaved earth moss</name>
    <name type="synonym">Physcomitrella patens</name>
    <dbReference type="NCBI Taxonomy" id="3218"/>
    <lineage>
        <taxon>Eukaryota</taxon>
        <taxon>Viridiplantae</taxon>
        <taxon>Streptophyta</taxon>
        <taxon>Embryophyta</taxon>
        <taxon>Bryophyta</taxon>
        <taxon>Bryophytina</taxon>
        <taxon>Bryopsida</taxon>
        <taxon>Funariidae</taxon>
        <taxon>Funariales</taxon>
        <taxon>Funariaceae</taxon>
        <taxon>Physcomitrium</taxon>
    </lineage>
</organism>
<dbReference type="InParanoid" id="A0A2K1KJL8"/>
<reference evidence="2 4" key="1">
    <citation type="journal article" date="2008" name="Science">
        <title>The Physcomitrella genome reveals evolutionary insights into the conquest of land by plants.</title>
        <authorList>
            <person name="Rensing S."/>
            <person name="Lang D."/>
            <person name="Zimmer A."/>
            <person name="Terry A."/>
            <person name="Salamov A."/>
            <person name="Shapiro H."/>
            <person name="Nishiyama T."/>
            <person name="Perroud P.-F."/>
            <person name="Lindquist E."/>
            <person name="Kamisugi Y."/>
            <person name="Tanahashi T."/>
            <person name="Sakakibara K."/>
            <person name="Fujita T."/>
            <person name="Oishi K."/>
            <person name="Shin-I T."/>
            <person name="Kuroki Y."/>
            <person name="Toyoda A."/>
            <person name="Suzuki Y."/>
            <person name="Hashimoto A."/>
            <person name="Yamaguchi K."/>
            <person name="Sugano A."/>
            <person name="Kohara Y."/>
            <person name="Fujiyama A."/>
            <person name="Anterola A."/>
            <person name="Aoki S."/>
            <person name="Ashton N."/>
            <person name="Barbazuk W.B."/>
            <person name="Barker E."/>
            <person name="Bennetzen J."/>
            <person name="Bezanilla M."/>
            <person name="Blankenship R."/>
            <person name="Cho S.H."/>
            <person name="Dutcher S."/>
            <person name="Estelle M."/>
            <person name="Fawcett J.A."/>
            <person name="Gundlach H."/>
            <person name="Hanada K."/>
            <person name="Heyl A."/>
            <person name="Hicks K.A."/>
            <person name="Hugh J."/>
            <person name="Lohr M."/>
            <person name="Mayer K."/>
            <person name="Melkozernov A."/>
            <person name="Murata T."/>
            <person name="Nelson D."/>
            <person name="Pils B."/>
            <person name="Prigge M."/>
            <person name="Reiss B."/>
            <person name="Renner T."/>
            <person name="Rombauts S."/>
            <person name="Rushton P."/>
            <person name="Sanderfoot A."/>
            <person name="Schween G."/>
            <person name="Shiu S.-H."/>
            <person name="Stueber K."/>
            <person name="Theodoulou F.L."/>
            <person name="Tu H."/>
            <person name="Van de Peer Y."/>
            <person name="Verrier P.J."/>
            <person name="Waters E."/>
            <person name="Wood A."/>
            <person name="Yang L."/>
            <person name="Cove D."/>
            <person name="Cuming A."/>
            <person name="Hasebe M."/>
            <person name="Lucas S."/>
            <person name="Mishler D.B."/>
            <person name="Reski R."/>
            <person name="Grigoriev I."/>
            <person name="Quatrano R.S."/>
            <person name="Boore J.L."/>
        </authorList>
    </citation>
    <scope>NUCLEOTIDE SEQUENCE [LARGE SCALE GENOMIC DNA]</scope>
    <source>
        <strain evidence="3 4">cv. Gransden 2004</strain>
    </source>
</reference>
<sequence length="48" mass="5521">MAALQWGILFSLASLLTHSSSQAFLMWFISPPTIQQPRFLFMRTFGML</sequence>
<evidence type="ECO:0000313" key="2">
    <source>
        <dbReference type="EMBL" id="PNR53969.1"/>
    </source>
</evidence>
<keyword evidence="4" id="KW-1185">Reference proteome</keyword>
<dbReference type="Proteomes" id="UP000006727">
    <property type="component" value="Chromosome 5"/>
</dbReference>
<reference evidence="3" key="3">
    <citation type="submission" date="2020-12" db="UniProtKB">
        <authorList>
            <consortium name="EnsemblPlants"/>
        </authorList>
    </citation>
    <scope>IDENTIFICATION</scope>
</reference>
<evidence type="ECO:0000313" key="4">
    <source>
        <dbReference type="Proteomes" id="UP000006727"/>
    </source>
</evidence>
<feature type="signal peptide" evidence="1">
    <location>
        <begin position="1"/>
        <end position="21"/>
    </location>
</feature>
<evidence type="ECO:0000256" key="1">
    <source>
        <dbReference type="SAM" id="SignalP"/>
    </source>
</evidence>
<keyword evidence="1" id="KW-0732">Signal</keyword>
<dbReference type="AlphaFoldDB" id="A0A2K1KJL8"/>
<feature type="chain" id="PRO_5036043035" evidence="1">
    <location>
        <begin position="22"/>
        <end position="48"/>
    </location>
</feature>
<dbReference type="EMBL" id="ABEU02000005">
    <property type="protein sequence ID" value="PNR53969.1"/>
    <property type="molecule type" value="Genomic_DNA"/>
</dbReference>